<proteinExistence type="predicted"/>
<dbReference type="PROSITE" id="PS51186">
    <property type="entry name" value="GNAT"/>
    <property type="match status" value="1"/>
</dbReference>
<dbReference type="Gene3D" id="3.40.630.30">
    <property type="match status" value="1"/>
</dbReference>
<dbReference type="PANTHER" id="PTHR43877:SF2">
    <property type="entry name" value="AMINOALKYLPHOSPHONATE N-ACETYLTRANSFERASE-RELATED"/>
    <property type="match status" value="1"/>
</dbReference>
<dbReference type="CDD" id="cd04301">
    <property type="entry name" value="NAT_SF"/>
    <property type="match status" value="1"/>
</dbReference>
<keyword evidence="5" id="KW-1185">Reference proteome</keyword>
<dbReference type="Proteomes" id="UP001209535">
    <property type="component" value="Unassembled WGS sequence"/>
</dbReference>
<dbReference type="SUPFAM" id="SSF55729">
    <property type="entry name" value="Acyl-CoA N-acyltransferases (Nat)"/>
    <property type="match status" value="1"/>
</dbReference>
<dbReference type="EMBL" id="JAOVQO010000022">
    <property type="protein sequence ID" value="MCU9850146.1"/>
    <property type="molecule type" value="Genomic_DNA"/>
</dbReference>
<dbReference type="PANTHER" id="PTHR43877">
    <property type="entry name" value="AMINOALKYLPHOSPHONATE N-ACETYLTRANSFERASE-RELATED-RELATED"/>
    <property type="match status" value="1"/>
</dbReference>
<reference evidence="4 5" key="1">
    <citation type="submission" date="2022-10" db="EMBL/GenBank/DDBJ databases">
        <title>Defluviimonas sp. nov., isolated from ocean surface sediments.</title>
        <authorList>
            <person name="He W."/>
            <person name="Wang L."/>
            <person name="Zhang D.-F."/>
        </authorList>
    </citation>
    <scope>NUCLEOTIDE SEQUENCE [LARGE SCALE GENOMIC DNA]</scope>
    <source>
        <strain evidence="4 5">WL0024</strain>
    </source>
</reference>
<gene>
    <name evidence="4" type="ORF">OEZ60_19325</name>
</gene>
<keyword evidence="2" id="KW-0012">Acyltransferase</keyword>
<dbReference type="RefSeq" id="WP_263339806.1">
    <property type="nucleotide sequence ID" value="NZ_JAOVQO010000022.1"/>
</dbReference>
<dbReference type="InterPro" id="IPR016181">
    <property type="entry name" value="Acyl_CoA_acyltransferase"/>
</dbReference>
<accession>A0ABT2X873</accession>
<name>A0ABT2X873_9RHOB</name>
<evidence type="ECO:0000259" key="3">
    <source>
        <dbReference type="PROSITE" id="PS51186"/>
    </source>
</evidence>
<keyword evidence="1" id="KW-0808">Transferase</keyword>
<dbReference type="InterPro" id="IPR050832">
    <property type="entry name" value="Bact_Acetyltransf"/>
</dbReference>
<organism evidence="4 5">
    <name type="scientific">Albidovulum salinarum</name>
    <dbReference type="NCBI Taxonomy" id="2984153"/>
    <lineage>
        <taxon>Bacteria</taxon>
        <taxon>Pseudomonadati</taxon>
        <taxon>Pseudomonadota</taxon>
        <taxon>Alphaproteobacteria</taxon>
        <taxon>Rhodobacterales</taxon>
        <taxon>Paracoccaceae</taxon>
        <taxon>Albidovulum</taxon>
    </lineage>
</organism>
<dbReference type="InterPro" id="IPR000182">
    <property type="entry name" value="GNAT_dom"/>
</dbReference>
<sequence length="159" mass="17006">MTVRRITPEEAALWRRIRLLALATAPEAFSTRHAEWESRPLADFAAQIAANPVFLAFDNAEPVGSASWSRDTELQTRGWLTSVFVAPSARGRGHAPALIVATLADAAAAGIREMRLEVGAANRVAQEVYAKVGFAPVPASEAQGPSCGRCEIMLARALP</sequence>
<evidence type="ECO:0000256" key="2">
    <source>
        <dbReference type="ARBA" id="ARBA00023315"/>
    </source>
</evidence>
<evidence type="ECO:0000256" key="1">
    <source>
        <dbReference type="ARBA" id="ARBA00022679"/>
    </source>
</evidence>
<evidence type="ECO:0000313" key="4">
    <source>
        <dbReference type="EMBL" id="MCU9850146.1"/>
    </source>
</evidence>
<feature type="domain" description="N-acetyltransferase" evidence="3">
    <location>
        <begin position="1"/>
        <end position="159"/>
    </location>
</feature>
<comment type="caution">
    <text evidence="4">The sequence shown here is derived from an EMBL/GenBank/DDBJ whole genome shotgun (WGS) entry which is preliminary data.</text>
</comment>
<evidence type="ECO:0000313" key="5">
    <source>
        <dbReference type="Proteomes" id="UP001209535"/>
    </source>
</evidence>
<dbReference type="Pfam" id="PF00583">
    <property type="entry name" value="Acetyltransf_1"/>
    <property type="match status" value="1"/>
</dbReference>
<protein>
    <submittedName>
        <fullName evidence="4">GNAT family N-acetyltransferase</fullName>
    </submittedName>
</protein>